<evidence type="ECO:0000313" key="3">
    <source>
        <dbReference type="EMBL" id="ESZ90718.1"/>
    </source>
</evidence>
<evidence type="ECO:0000256" key="1">
    <source>
        <dbReference type="PROSITE-ProRule" id="PRU01363"/>
    </source>
</evidence>
<dbReference type="OrthoDB" id="329835at2759"/>
<dbReference type="Gene3D" id="3.10.129.110">
    <property type="entry name" value="Polyketide synthase dehydratase"/>
    <property type="match status" value="1"/>
</dbReference>
<dbReference type="InterPro" id="IPR042104">
    <property type="entry name" value="PKS_dehydratase_sf"/>
</dbReference>
<comment type="caution">
    <text evidence="1">Lacks conserved residue(s) required for the propagation of feature annotation.</text>
</comment>
<dbReference type="Pfam" id="PF21089">
    <property type="entry name" value="PKS_DH_N"/>
    <property type="match status" value="1"/>
</dbReference>
<dbReference type="GO" id="GO:0006633">
    <property type="term" value="P:fatty acid biosynthetic process"/>
    <property type="evidence" value="ECO:0007669"/>
    <property type="project" value="TreeGrafter"/>
</dbReference>
<dbReference type="InterPro" id="IPR020807">
    <property type="entry name" value="PKS_DH"/>
</dbReference>
<dbReference type="PROSITE" id="PS52019">
    <property type="entry name" value="PKS_MFAS_DH"/>
    <property type="match status" value="1"/>
</dbReference>
<dbReference type="PANTHER" id="PTHR43775:SF50">
    <property type="entry name" value="HIGHLY REDUCING POLYKETIDE SYNTHASE SRDA"/>
    <property type="match status" value="1"/>
</dbReference>
<dbReference type="GO" id="GO:0004312">
    <property type="term" value="F:fatty acid synthase activity"/>
    <property type="evidence" value="ECO:0007669"/>
    <property type="project" value="TreeGrafter"/>
</dbReference>
<dbReference type="InterPro" id="IPR050091">
    <property type="entry name" value="PKS_NRPS_Biosynth_Enz"/>
</dbReference>
<organism evidence="3 4">
    <name type="scientific">Sclerotinia borealis (strain F-4128)</name>
    <dbReference type="NCBI Taxonomy" id="1432307"/>
    <lineage>
        <taxon>Eukaryota</taxon>
        <taxon>Fungi</taxon>
        <taxon>Dikarya</taxon>
        <taxon>Ascomycota</taxon>
        <taxon>Pezizomycotina</taxon>
        <taxon>Leotiomycetes</taxon>
        <taxon>Helotiales</taxon>
        <taxon>Sclerotiniaceae</taxon>
        <taxon>Sclerotinia</taxon>
    </lineage>
</organism>
<dbReference type="EMBL" id="AYSA01000583">
    <property type="protein sequence ID" value="ESZ90718.1"/>
    <property type="molecule type" value="Genomic_DNA"/>
</dbReference>
<dbReference type="PANTHER" id="PTHR43775">
    <property type="entry name" value="FATTY ACID SYNTHASE"/>
    <property type="match status" value="1"/>
</dbReference>
<dbReference type="SMART" id="SM00826">
    <property type="entry name" value="PKS_DH"/>
    <property type="match status" value="1"/>
</dbReference>
<accession>W9C4S0</accession>
<dbReference type="InterPro" id="IPR049900">
    <property type="entry name" value="PKS_mFAS_DH"/>
</dbReference>
<feature type="domain" description="PKS/mFAS DH" evidence="2">
    <location>
        <begin position="118"/>
        <end position="398"/>
    </location>
</feature>
<name>W9C4S0_SCLBF</name>
<proteinExistence type="predicted"/>
<keyword evidence="4" id="KW-1185">Reference proteome</keyword>
<dbReference type="Proteomes" id="UP000019487">
    <property type="component" value="Unassembled WGS sequence"/>
</dbReference>
<feature type="region of interest" description="C-terminal hotdog fold" evidence="1">
    <location>
        <begin position="265"/>
        <end position="398"/>
    </location>
</feature>
<dbReference type="AlphaFoldDB" id="W9C4S0"/>
<dbReference type="HOGENOM" id="CLU_522919_0_0_1"/>
<evidence type="ECO:0000259" key="2">
    <source>
        <dbReference type="PROSITE" id="PS52019"/>
    </source>
</evidence>
<reference evidence="3 4" key="1">
    <citation type="journal article" date="2014" name="Genome Announc.">
        <title>Draft genome sequence of Sclerotinia borealis, a psychrophilic plant pathogenic fungus.</title>
        <authorList>
            <person name="Mardanov A.V."/>
            <person name="Beletsky A.V."/>
            <person name="Kadnikov V.V."/>
            <person name="Ignatov A.N."/>
            <person name="Ravin N.V."/>
        </authorList>
    </citation>
    <scope>NUCLEOTIDE SEQUENCE [LARGE SCALE GENOMIC DNA]</scope>
    <source>
        <strain evidence="4">F-4157</strain>
    </source>
</reference>
<gene>
    <name evidence="3" type="ORF">SBOR_8912</name>
</gene>
<evidence type="ECO:0000313" key="4">
    <source>
        <dbReference type="Proteomes" id="UP000019487"/>
    </source>
</evidence>
<protein>
    <recommendedName>
        <fullName evidence="2">PKS/mFAS DH domain-containing protein</fullName>
    </recommendedName>
</protein>
<dbReference type="InterPro" id="IPR049552">
    <property type="entry name" value="PKS_DH_N"/>
</dbReference>
<feature type="region of interest" description="N-terminal hotdog fold" evidence="1">
    <location>
        <begin position="118"/>
        <end position="251"/>
    </location>
</feature>
<dbReference type="GO" id="GO:0044550">
    <property type="term" value="P:secondary metabolite biosynthetic process"/>
    <property type="evidence" value="ECO:0007669"/>
    <property type="project" value="TreeGrafter"/>
</dbReference>
<comment type="caution">
    <text evidence="3">The sequence shown here is derived from an EMBL/GenBank/DDBJ whole genome shotgun (WGS) entry which is preliminary data.</text>
</comment>
<dbReference type="STRING" id="1432307.W9C4S0"/>
<sequence>MTNGNIAQRNITNGFENIEAGLTEEDESGGDMKVVTLKTNGELKKIVPGTKITKGNHAVSIIQNGAKTSPDLASLVENTGSGLRVIHDLPTYSWTHKDLLWNESRISSDYRTQKHKRHDLLGSKVSGTPGRAFWWRNTLKLQEVIWIQDHKLGQTIVFPAAAYLAMAIEGLFQAHDNLIEVRITLKQVHLLNLLVLEAEGDGVELTMQLEPARLSSATTSEIWWRFEICSRVADVLTVHANGLIAVQNSDTYSTESLFSYADSIMEEQSTKTWYNKLAKEGLCFGPEFHSLVEIKTDRGKRSSGALAKTIYRQGGAIVGSAAGIVHDFKGKIPVMLGELDIFPGKITNASELCNIETSCRRVGFESVLLSGELQSPDGKLLARMKDVRVIPYREQSLQNSTERNPYLRILWKPSISTLTSENSHVLTSHLEQFNNSLPSQGKGNDMAYLTGAIDLITHSSGRAKILELSHDDSNQLEQSIIAAGIGGNNKRFDSYTRAIIMPDGSIKATPKISGQSIFLTS</sequence>